<dbReference type="InterPro" id="IPR002110">
    <property type="entry name" value="Ankyrin_rpt"/>
</dbReference>
<dbReference type="PROSITE" id="PS50088">
    <property type="entry name" value="ANK_REPEAT"/>
    <property type="match status" value="2"/>
</dbReference>
<dbReference type="InterPro" id="IPR036770">
    <property type="entry name" value="Ankyrin_rpt-contain_sf"/>
</dbReference>
<protein>
    <submittedName>
        <fullName evidence="4">Unnamed protein product</fullName>
    </submittedName>
</protein>
<dbReference type="OrthoDB" id="194358at2759"/>
<dbReference type="PANTHER" id="PTHR24171">
    <property type="entry name" value="ANKYRIN REPEAT DOMAIN-CONTAINING PROTEIN 39-RELATED"/>
    <property type="match status" value="1"/>
</dbReference>
<keyword evidence="5" id="KW-1185">Reference proteome</keyword>
<dbReference type="SUPFAM" id="SSF48403">
    <property type="entry name" value="Ankyrin repeat"/>
    <property type="match status" value="1"/>
</dbReference>
<accession>A0A9W6XZ26</accession>
<evidence type="ECO:0000313" key="5">
    <source>
        <dbReference type="Proteomes" id="UP001165121"/>
    </source>
</evidence>
<evidence type="ECO:0000313" key="4">
    <source>
        <dbReference type="EMBL" id="GMF48325.1"/>
    </source>
</evidence>
<keyword evidence="2 3" id="KW-0040">ANK repeat</keyword>
<name>A0A9W6XZ26_9STRA</name>
<dbReference type="Gene3D" id="1.25.40.20">
    <property type="entry name" value="Ankyrin repeat-containing domain"/>
    <property type="match status" value="1"/>
</dbReference>
<evidence type="ECO:0000256" key="1">
    <source>
        <dbReference type="ARBA" id="ARBA00022737"/>
    </source>
</evidence>
<dbReference type="PROSITE" id="PS50297">
    <property type="entry name" value="ANK_REP_REGION"/>
    <property type="match status" value="1"/>
</dbReference>
<feature type="repeat" description="ANK" evidence="3">
    <location>
        <begin position="160"/>
        <end position="192"/>
    </location>
</feature>
<dbReference type="AlphaFoldDB" id="A0A9W6XZ26"/>
<evidence type="ECO:0000256" key="3">
    <source>
        <dbReference type="PROSITE-ProRule" id="PRU00023"/>
    </source>
</evidence>
<feature type="repeat" description="ANK" evidence="3">
    <location>
        <begin position="127"/>
        <end position="159"/>
    </location>
</feature>
<comment type="caution">
    <text evidence="4">The sequence shown here is derived from an EMBL/GenBank/DDBJ whole genome shotgun (WGS) entry which is preliminary data.</text>
</comment>
<reference evidence="4" key="1">
    <citation type="submission" date="2023-04" db="EMBL/GenBank/DDBJ databases">
        <title>Phytophthora fragariaefolia NBRC 109709.</title>
        <authorList>
            <person name="Ichikawa N."/>
            <person name="Sato H."/>
            <person name="Tonouchi N."/>
        </authorList>
    </citation>
    <scope>NUCLEOTIDE SEQUENCE</scope>
    <source>
        <strain evidence="4">NBRC 109709</strain>
    </source>
</reference>
<dbReference type="SMART" id="SM00248">
    <property type="entry name" value="ANK"/>
    <property type="match status" value="2"/>
</dbReference>
<keyword evidence="1" id="KW-0677">Repeat</keyword>
<evidence type="ECO:0000256" key="2">
    <source>
        <dbReference type="ARBA" id="ARBA00023043"/>
    </source>
</evidence>
<proteinExistence type="predicted"/>
<organism evidence="4 5">
    <name type="scientific">Phytophthora fragariaefolia</name>
    <dbReference type="NCBI Taxonomy" id="1490495"/>
    <lineage>
        <taxon>Eukaryota</taxon>
        <taxon>Sar</taxon>
        <taxon>Stramenopiles</taxon>
        <taxon>Oomycota</taxon>
        <taxon>Peronosporomycetes</taxon>
        <taxon>Peronosporales</taxon>
        <taxon>Peronosporaceae</taxon>
        <taxon>Phytophthora</taxon>
    </lineage>
</organism>
<gene>
    <name evidence="4" type="ORF">Pfra01_001862600</name>
</gene>
<sequence>MVLERRRTIICKSSSATDHVPKPKTAQRYTDAISRSRRVFHSRRTLERQNQHEFDRESDTIVQADLIEISLVGDTVPSGDDSVVVDSSTELIEQLIESAKAGDLIPFQRICTRVMQCHLRLDAPGYMGWTAAHWAAREGHLHLLEHLTMLHANLDAVDRKGDTLLHKAAANGQPGVCEWLIERGFSVTLRNNNNLTPLDLAQEHIATARRGSAALRCEKILAAEYSEQMK</sequence>
<dbReference type="Proteomes" id="UP001165121">
    <property type="component" value="Unassembled WGS sequence"/>
</dbReference>
<dbReference type="EMBL" id="BSXT01002314">
    <property type="protein sequence ID" value="GMF48325.1"/>
    <property type="molecule type" value="Genomic_DNA"/>
</dbReference>
<dbReference type="Pfam" id="PF12796">
    <property type="entry name" value="Ank_2"/>
    <property type="match status" value="1"/>
</dbReference>